<dbReference type="Gene3D" id="2.40.128.110">
    <property type="entry name" value="Lipid/polyisoprenoid-binding, YceI-like"/>
    <property type="match status" value="1"/>
</dbReference>
<dbReference type="SUPFAM" id="SSF101874">
    <property type="entry name" value="YceI-like"/>
    <property type="match status" value="1"/>
</dbReference>
<dbReference type="InterPro" id="IPR036761">
    <property type="entry name" value="TTHA0802/YceI-like_sf"/>
</dbReference>
<sequence>MTSSPRQRTATRSSRSGARDATCRPDRAGTVAGVKATRSIDQDTGELEVHTGVAGRSARLGHRLVLAARSWQAVVQLDDERPVALTVTVRAGSLEVTSGEGGLTPLSAPERAVATANAHRSLQVKKYPAIEFRSDSIEPSENGFRVRGGLTICGAERPCEFPLDYEAGAPAPTLAVAVPVRQTDFGVKPFSLMMGTLQVADEVTVVARATV</sequence>
<feature type="compositionally biased region" description="Low complexity" evidence="2">
    <location>
        <begin position="1"/>
        <end position="16"/>
    </location>
</feature>
<comment type="similarity">
    <text evidence="1">Belongs to the UPF0312 family.</text>
</comment>
<name>A0A846X428_9ACTN</name>
<evidence type="ECO:0000313" key="4">
    <source>
        <dbReference type="EMBL" id="NKY19903.1"/>
    </source>
</evidence>
<dbReference type="Proteomes" id="UP000582646">
    <property type="component" value="Unassembled WGS sequence"/>
</dbReference>
<comment type="caution">
    <text evidence="4">The sequence shown here is derived from an EMBL/GenBank/DDBJ whole genome shotgun (WGS) entry which is preliminary data.</text>
</comment>
<dbReference type="InterPro" id="IPR007372">
    <property type="entry name" value="Lipid/polyisoprenoid-bd_YceI"/>
</dbReference>
<feature type="domain" description="Lipid/polyisoprenoid-binding YceI-like" evidence="3">
    <location>
        <begin position="37"/>
        <end position="210"/>
    </location>
</feature>
<proteinExistence type="inferred from homology"/>
<gene>
    <name evidence="4" type="ORF">HF999_16195</name>
</gene>
<reference evidence="4 5" key="1">
    <citation type="submission" date="2020-04" db="EMBL/GenBank/DDBJ databases">
        <title>MicrobeNet Type strains.</title>
        <authorList>
            <person name="Nicholson A.C."/>
        </authorList>
    </citation>
    <scope>NUCLEOTIDE SEQUENCE [LARGE SCALE GENOMIC DNA]</scope>
    <source>
        <strain evidence="4 5">DSM 44113</strain>
    </source>
</reference>
<accession>A0A846X428</accession>
<dbReference type="Pfam" id="PF04264">
    <property type="entry name" value="YceI"/>
    <property type="match status" value="1"/>
</dbReference>
<dbReference type="EMBL" id="JAAXOQ010000023">
    <property type="protein sequence ID" value="NKY19903.1"/>
    <property type="molecule type" value="Genomic_DNA"/>
</dbReference>
<keyword evidence="5" id="KW-1185">Reference proteome</keyword>
<dbReference type="SMART" id="SM00867">
    <property type="entry name" value="YceI"/>
    <property type="match status" value="1"/>
</dbReference>
<dbReference type="AlphaFoldDB" id="A0A846X428"/>
<evidence type="ECO:0000259" key="3">
    <source>
        <dbReference type="SMART" id="SM00867"/>
    </source>
</evidence>
<feature type="region of interest" description="Disordered" evidence="2">
    <location>
        <begin position="1"/>
        <end position="25"/>
    </location>
</feature>
<evidence type="ECO:0000256" key="1">
    <source>
        <dbReference type="ARBA" id="ARBA00008812"/>
    </source>
</evidence>
<protein>
    <submittedName>
        <fullName evidence="4">YceI family protein</fullName>
    </submittedName>
</protein>
<evidence type="ECO:0000256" key="2">
    <source>
        <dbReference type="SAM" id="MobiDB-lite"/>
    </source>
</evidence>
<organism evidence="4 5">
    <name type="scientific">Tsukamurella spumae</name>
    <dbReference type="NCBI Taxonomy" id="44753"/>
    <lineage>
        <taxon>Bacteria</taxon>
        <taxon>Bacillati</taxon>
        <taxon>Actinomycetota</taxon>
        <taxon>Actinomycetes</taxon>
        <taxon>Mycobacteriales</taxon>
        <taxon>Tsukamurellaceae</taxon>
        <taxon>Tsukamurella</taxon>
    </lineage>
</organism>
<evidence type="ECO:0000313" key="5">
    <source>
        <dbReference type="Proteomes" id="UP000582646"/>
    </source>
</evidence>